<feature type="transmembrane region" description="Helical" evidence="2">
    <location>
        <begin position="105"/>
        <end position="124"/>
    </location>
</feature>
<evidence type="ECO:0000256" key="2">
    <source>
        <dbReference type="SAM" id="Phobius"/>
    </source>
</evidence>
<organism evidence="3 4">
    <name type="scientific">Thielaviopsis punctulata</name>
    <dbReference type="NCBI Taxonomy" id="72032"/>
    <lineage>
        <taxon>Eukaryota</taxon>
        <taxon>Fungi</taxon>
        <taxon>Dikarya</taxon>
        <taxon>Ascomycota</taxon>
        <taxon>Pezizomycotina</taxon>
        <taxon>Sordariomycetes</taxon>
        <taxon>Hypocreomycetidae</taxon>
        <taxon>Microascales</taxon>
        <taxon>Ceratocystidaceae</taxon>
        <taxon>Thielaviopsis</taxon>
    </lineage>
</organism>
<dbReference type="Proteomes" id="UP000033483">
    <property type="component" value="Unassembled WGS sequence"/>
</dbReference>
<name>A0A0F4ZAZ8_9PEZI</name>
<evidence type="ECO:0000256" key="1">
    <source>
        <dbReference type="SAM" id="MobiDB-lite"/>
    </source>
</evidence>
<evidence type="ECO:0000313" key="4">
    <source>
        <dbReference type="Proteomes" id="UP000033483"/>
    </source>
</evidence>
<gene>
    <name evidence="3" type="ORF">TD95_005468</name>
</gene>
<evidence type="ECO:0000313" key="3">
    <source>
        <dbReference type="EMBL" id="KKA27465.1"/>
    </source>
</evidence>
<keyword evidence="4" id="KW-1185">Reference proteome</keyword>
<dbReference type="OrthoDB" id="5397827at2759"/>
<feature type="region of interest" description="Disordered" evidence="1">
    <location>
        <begin position="32"/>
        <end position="62"/>
    </location>
</feature>
<feature type="region of interest" description="Disordered" evidence="1">
    <location>
        <begin position="223"/>
        <end position="263"/>
    </location>
</feature>
<proteinExistence type="predicted"/>
<keyword evidence="2" id="KW-0472">Membrane</keyword>
<keyword evidence="2" id="KW-1133">Transmembrane helix</keyword>
<accession>A0A0F4ZAZ8</accession>
<dbReference type="AlphaFoldDB" id="A0A0F4ZAZ8"/>
<comment type="caution">
    <text evidence="3">The sequence shown here is derived from an EMBL/GenBank/DDBJ whole genome shotgun (WGS) entry which is preliminary data.</text>
</comment>
<protein>
    <submittedName>
        <fullName evidence="3">Uncharacterized protein</fullName>
    </submittedName>
</protein>
<reference evidence="3 4" key="1">
    <citation type="submission" date="2015-03" db="EMBL/GenBank/DDBJ databases">
        <authorList>
            <person name="Radwan O."/>
            <person name="Al-Naeli F.A."/>
            <person name="Rendon G.A."/>
            <person name="Fields C."/>
        </authorList>
    </citation>
    <scope>NUCLEOTIDE SEQUENCE [LARGE SCALE GENOMIC DNA]</scope>
    <source>
        <strain evidence="3">CR-DP1</strain>
    </source>
</reference>
<keyword evidence="2" id="KW-0812">Transmembrane</keyword>
<sequence length="263" mass="29541">MSARSILARAPPVCRRHVPLSAAVAARMYSSGAPPPKHTVLEKPTRFNPPSHGSRLPRKQLPKHYGPAFTPDEIVEQNSRDYPTMLPPEGTFAHWFWTSRAVHTWIAIGTLSILAVVSFGMSFAQTSPFKDLIPAASEFFTDPIHFFTRWAHVIQMHHADTNRRAMESRFQRLDDAMKRKMYQRAHGIEQESPITKIFGKISEPEDQVQAEKEVLKRTEARTKKALEDTGTAAQPAAPAAVGNVSEPAVEQAKEPRKKWLGLF</sequence>
<dbReference type="EMBL" id="LAEV01001677">
    <property type="protein sequence ID" value="KKA27465.1"/>
    <property type="molecule type" value="Genomic_DNA"/>
</dbReference>